<name>A0ACC3TDP2_9ASCO</name>
<dbReference type="EMBL" id="MU970199">
    <property type="protein sequence ID" value="KAK9319318.1"/>
    <property type="molecule type" value="Genomic_DNA"/>
</dbReference>
<evidence type="ECO:0000313" key="1">
    <source>
        <dbReference type="EMBL" id="KAK9319318.1"/>
    </source>
</evidence>
<keyword evidence="2" id="KW-1185">Reference proteome</keyword>
<protein>
    <submittedName>
        <fullName evidence="1">Glycoside hydrolase superfamily</fullName>
    </submittedName>
</protein>
<organism evidence="1 2">
    <name type="scientific">Lipomyces orientalis</name>
    <dbReference type="NCBI Taxonomy" id="1233043"/>
    <lineage>
        <taxon>Eukaryota</taxon>
        <taxon>Fungi</taxon>
        <taxon>Dikarya</taxon>
        <taxon>Ascomycota</taxon>
        <taxon>Saccharomycotina</taxon>
        <taxon>Lipomycetes</taxon>
        <taxon>Lipomycetales</taxon>
        <taxon>Lipomycetaceae</taxon>
        <taxon>Lipomyces</taxon>
    </lineage>
</organism>
<sequence length="135" mass="15431">MVPGNQKMIRVWGGGIYENYAFYDACDELGVLVWQDFMFACGNYPCHPELLDTIAAEAVCNVRRIRHHPSIVIFAGNNEDYHVQESNGLTYNFADKDDKNWLSRTSRRVIFMRNCFPGWLLPGPFYSLPSGLTMG</sequence>
<accession>A0ACC3TDP2</accession>
<proteinExistence type="predicted"/>
<keyword evidence="1" id="KW-0378">Hydrolase</keyword>
<comment type="caution">
    <text evidence="1">The sequence shown here is derived from an EMBL/GenBank/DDBJ whole genome shotgun (WGS) entry which is preliminary data.</text>
</comment>
<gene>
    <name evidence="1" type="ORF">V1517DRAFT_52218</name>
</gene>
<evidence type="ECO:0000313" key="2">
    <source>
        <dbReference type="Proteomes" id="UP001489719"/>
    </source>
</evidence>
<reference evidence="2" key="1">
    <citation type="journal article" date="2024" name="Front. Bioeng. Biotechnol.">
        <title>Genome-scale model development and genomic sequencing of the oleaginous clade Lipomyces.</title>
        <authorList>
            <person name="Czajka J.J."/>
            <person name="Han Y."/>
            <person name="Kim J."/>
            <person name="Mondo S.J."/>
            <person name="Hofstad B.A."/>
            <person name="Robles A."/>
            <person name="Haridas S."/>
            <person name="Riley R."/>
            <person name="LaButti K."/>
            <person name="Pangilinan J."/>
            <person name="Andreopoulos W."/>
            <person name="Lipzen A."/>
            <person name="Yan J."/>
            <person name="Wang M."/>
            <person name="Ng V."/>
            <person name="Grigoriev I.V."/>
            <person name="Spatafora J.W."/>
            <person name="Magnuson J.K."/>
            <person name="Baker S.E."/>
            <person name="Pomraning K.R."/>
        </authorList>
    </citation>
    <scope>NUCLEOTIDE SEQUENCE [LARGE SCALE GENOMIC DNA]</scope>
    <source>
        <strain evidence="2">CBS 10300</strain>
    </source>
</reference>
<dbReference type="Proteomes" id="UP001489719">
    <property type="component" value="Unassembled WGS sequence"/>
</dbReference>